<keyword evidence="3 4" id="KW-0472">Membrane</keyword>
<dbReference type="PROSITE" id="PS50850">
    <property type="entry name" value="MFS"/>
    <property type="match status" value="1"/>
</dbReference>
<feature type="transmembrane region" description="Helical" evidence="4">
    <location>
        <begin position="59"/>
        <end position="78"/>
    </location>
</feature>
<evidence type="ECO:0000256" key="1">
    <source>
        <dbReference type="ARBA" id="ARBA00022692"/>
    </source>
</evidence>
<evidence type="ECO:0000256" key="3">
    <source>
        <dbReference type="ARBA" id="ARBA00023136"/>
    </source>
</evidence>
<dbReference type="PANTHER" id="PTHR42910">
    <property type="entry name" value="TRANSPORTER SCO4007-RELATED"/>
    <property type="match status" value="1"/>
</dbReference>
<feature type="transmembrane region" description="Helical" evidence="4">
    <location>
        <begin position="362"/>
        <end position="381"/>
    </location>
</feature>
<feature type="transmembrane region" description="Helical" evidence="4">
    <location>
        <begin position="322"/>
        <end position="341"/>
    </location>
</feature>
<comment type="caution">
    <text evidence="6">The sequence shown here is derived from an EMBL/GenBank/DDBJ whole genome shotgun (WGS) entry which is preliminary data.</text>
</comment>
<gene>
    <name evidence="6" type="ORF">ISP20_06560</name>
</gene>
<dbReference type="RefSeq" id="WP_204635260.1">
    <property type="nucleotide sequence ID" value="NZ_JADIKC010000003.1"/>
</dbReference>
<evidence type="ECO:0000256" key="4">
    <source>
        <dbReference type="SAM" id="Phobius"/>
    </source>
</evidence>
<feature type="transmembrane region" description="Helical" evidence="4">
    <location>
        <begin position="90"/>
        <end position="108"/>
    </location>
</feature>
<dbReference type="PANTHER" id="PTHR42910:SF1">
    <property type="entry name" value="MAJOR FACILITATOR SUPERFAMILY (MFS) PROFILE DOMAIN-CONTAINING PROTEIN"/>
    <property type="match status" value="1"/>
</dbReference>
<keyword evidence="2 4" id="KW-1133">Transmembrane helix</keyword>
<sequence>MQYPSRSRIEAVAHEVQAELTTPLTLLFAFAVGVIIINLTAAQPLAGPVARAMHLPSSLTGLVAMLPQLGYAVGMLFLVPLADLFENRRLTTITLLACALALCAASVAQQAWWLLLAVCLAGATSCAIQILVPLAAAMAKPEHRGSAVGNVMSGVMLGILLSRPFASLVEGAWGWRVCYGLLGALDALLAITLWFALPRRQPPVHTSYRGLIASLWTLWRDEPVLRRYAISAAIVMSAFSAFWTGIALRLVQAPFSLDSRSLAWFALAGVAGTVVAPLAGRAGDRGYSAVGMPIAHVVTTLGFVLAGVAGAGWLGMDIARHSTAALGLLVVAAIVIDAGAIGDQTLGRRAINMLDPAARSRLNGLFVGVFFIGGGAGAVAAGSAWAAAGWTGVCAVGLALCGLAFVVDAMARRGLSRAG</sequence>
<feature type="domain" description="Major facilitator superfamily (MFS) profile" evidence="5">
    <location>
        <begin position="17"/>
        <end position="414"/>
    </location>
</feature>
<feature type="transmembrane region" description="Helical" evidence="4">
    <location>
        <begin position="294"/>
        <end position="316"/>
    </location>
</feature>
<organism evidence="6 7">
    <name type="scientific">Dyella kyungheensis</name>
    <dbReference type="NCBI Taxonomy" id="1242174"/>
    <lineage>
        <taxon>Bacteria</taxon>
        <taxon>Pseudomonadati</taxon>
        <taxon>Pseudomonadota</taxon>
        <taxon>Gammaproteobacteria</taxon>
        <taxon>Lysobacterales</taxon>
        <taxon>Rhodanobacteraceae</taxon>
        <taxon>Dyella</taxon>
    </lineage>
</organism>
<dbReference type="Proteomes" id="UP001430065">
    <property type="component" value="Unassembled WGS sequence"/>
</dbReference>
<feature type="transmembrane region" description="Helical" evidence="4">
    <location>
        <begin position="114"/>
        <end position="135"/>
    </location>
</feature>
<dbReference type="InterPro" id="IPR011701">
    <property type="entry name" value="MFS"/>
</dbReference>
<keyword evidence="1 4" id="KW-0812">Transmembrane</keyword>
<dbReference type="SUPFAM" id="SSF103473">
    <property type="entry name" value="MFS general substrate transporter"/>
    <property type="match status" value="1"/>
</dbReference>
<feature type="transmembrane region" description="Helical" evidence="4">
    <location>
        <begin position="147"/>
        <end position="166"/>
    </location>
</feature>
<feature type="transmembrane region" description="Helical" evidence="4">
    <location>
        <begin position="20"/>
        <end position="39"/>
    </location>
</feature>
<dbReference type="CDD" id="cd17324">
    <property type="entry name" value="MFS_NepI_like"/>
    <property type="match status" value="1"/>
</dbReference>
<evidence type="ECO:0000313" key="7">
    <source>
        <dbReference type="Proteomes" id="UP001430065"/>
    </source>
</evidence>
<evidence type="ECO:0000313" key="6">
    <source>
        <dbReference type="EMBL" id="MBM7120821.1"/>
    </source>
</evidence>
<protein>
    <submittedName>
        <fullName evidence="6">MFS transporter</fullName>
    </submittedName>
</protein>
<dbReference type="InterPro" id="IPR020846">
    <property type="entry name" value="MFS_dom"/>
</dbReference>
<feature type="transmembrane region" description="Helical" evidence="4">
    <location>
        <begin position="387"/>
        <end position="407"/>
    </location>
</feature>
<dbReference type="Pfam" id="PF07690">
    <property type="entry name" value="MFS_1"/>
    <property type="match status" value="1"/>
</dbReference>
<name>A0ABS2JP74_9GAMM</name>
<reference evidence="6 7" key="1">
    <citation type="submission" date="2020-10" db="EMBL/GenBank/DDBJ databases">
        <title>Phylogeny of dyella-like bacteria.</title>
        <authorList>
            <person name="Fu J."/>
        </authorList>
    </citation>
    <scope>NUCLEOTIDE SEQUENCE [LARGE SCALE GENOMIC DNA]</scope>
    <source>
        <strain evidence="6 7">THG-B117</strain>
    </source>
</reference>
<evidence type="ECO:0000256" key="2">
    <source>
        <dbReference type="ARBA" id="ARBA00022989"/>
    </source>
</evidence>
<accession>A0ABS2JP74</accession>
<dbReference type="EMBL" id="JADIKC010000003">
    <property type="protein sequence ID" value="MBM7120821.1"/>
    <property type="molecule type" value="Genomic_DNA"/>
</dbReference>
<dbReference type="Gene3D" id="1.20.1250.20">
    <property type="entry name" value="MFS general substrate transporter like domains"/>
    <property type="match status" value="1"/>
</dbReference>
<evidence type="ECO:0000259" key="5">
    <source>
        <dbReference type="PROSITE" id="PS50850"/>
    </source>
</evidence>
<dbReference type="InterPro" id="IPR036259">
    <property type="entry name" value="MFS_trans_sf"/>
</dbReference>
<proteinExistence type="predicted"/>
<feature type="transmembrane region" description="Helical" evidence="4">
    <location>
        <begin position="262"/>
        <end position="282"/>
    </location>
</feature>
<keyword evidence="7" id="KW-1185">Reference proteome</keyword>
<feature type="transmembrane region" description="Helical" evidence="4">
    <location>
        <begin position="228"/>
        <end position="250"/>
    </location>
</feature>
<feature type="transmembrane region" description="Helical" evidence="4">
    <location>
        <begin position="172"/>
        <end position="197"/>
    </location>
</feature>